<accession>A0A0L8H9C0</accession>
<evidence type="ECO:0008006" key="3">
    <source>
        <dbReference type="Google" id="ProtNLM"/>
    </source>
</evidence>
<gene>
    <name evidence="2" type="ORF">OCBIM_22019709mg</name>
</gene>
<evidence type="ECO:0000313" key="2">
    <source>
        <dbReference type="EMBL" id="KOF85802.1"/>
    </source>
</evidence>
<sequence length="65" mass="7608">MLHCSFSFFFFFLSLHLPPLTIVTSVFLAIPQTHNPLIVETLPNFSLSESPWKQYILLCSFRFEN</sequence>
<feature type="chain" id="PRO_5005583547" description="Secreted protein" evidence="1">
    <location>
        <begin position="24"/>
        <end position="65"/>
    </location>
</feature>
<proteinExistence type="predicted"/>
<organism evidence="2">
    <name type="scientific">Octopus bimaculoides</name>
    <name type="common">California two-spotted octopus</name>
    <dbReference type="NCBI Taxonomy" id="37653"/>
    <lineage>
        <taxon>Eukaryota</taxon>
        <taxon>Metazoa</taxon>
        <taxon>Spiralia</taxon>
        <taxon>Lophotrochozoa</taxon>
        <taxon>Mollusca</taxon>
        <taxon>Cephalopoda</taxon>
        <taxon>Coleoidea</taxon>
        <taxon>Octopodiformes</taxon>
        <taxon>Octopoda</taxon>
        <taxon>Incirrata</taxon>
        <taxon>Octopodidae</taxon>
        <taxon>Octopus</taxon>
    </lineage>
</organism>
<reference evidence="2" key="1">
    <citation type="submission" date="2015-07" db="EMBL/GenBank/DDBJ databases">
        <title>MeaNS - Measles Nucleotide Surveillance Program.</title>
        <authorList>
            <person name="Tran T."/>
            <person name="Druce J."/>
        </authorList>
    </citation>
    <scope>NUCLEOTIDE SEQUENCE</scope>
    <source>
        <strain evidence="2">UCB-OBI-ISO-001</strain>
        <tissue evidence="2">Gonad</tissue>
    </source>
</reference>
<protein>
    <recommendedName>
        <fullName evidence="3">Secreted protein</fullName>
    </recommendedName>
</protein>
<evidence type="ECO:0000256" key="1">
    <source>
        <dbReference type="SAM" id="SignalP"/>
    </source>
</evidence>
<dbReference type="EMBL" id="KQ418804">
    <property type="protein sequence ID" value="KOF85802.1"/>
    <property type="molecule type" value="Genomic_DNA"/>
</dbReference>
<dbReference type="AlphaFoldDB" id="A0A0L8H9C0"/>
<keyword evidence="1" id="KW-0732">Signal</keyword>
<feature type="signal peptide" evidence="1">
    <location>
        <begin position="1"/>
        <end position="23"/>
    </location>
</feature>
<name>A0A0L8H9C0_OCTBM</name>